<organism evidence="3 4">
    <name type="scientific">Ranitomeya imitator</name>
    <name type="common">mimic poison frog</name>
    <dbReference type="NCBI Taxonomy" id="111125"/>
    <lineage>
        <taxon>Eukaryota</taxon>
        <taxon>Metazoa</taxon>
        <taxon>Chordata</taxon>
        <taxon>Craniata</taxon>
        <taxon>Vertebrata</taxon>
        <taxon>Euteleostomi</taxon>
        <taxon>Amphibia</taxon>
        <taxon>Batrachia</taxon>
        <taxon>Anura</taxon>
        <taxon>Neobatrachia</taxon>
        <taxon>Hyloidea</taxon>
        <taxon>Dendrobatidae</taxon>
        <taxon>Dendrobatinae</taxon>
        <taxon>Ranitomeya</taxon>
    </lineage>
</organism>
<evidence type="ECO:0000256" key="1">
    <source>
        <dbReference type="ARBA" id="ARBA00023125"/>
    </source>
</evidence>
<dbReference type="SUPFAM" id="SSF47823">
    <property type="entry name" value="lambda integrase-like, N-terminal domain"/>
    <property type="match status" value="1"/>
</dbReference>
<dbReference type="PANTHER" id="PTHR34605:SF8">
    <property type="entry name" value="FILAGGRIN-2-LIKE ISOFORM X1"/>
    <property type="match status" value="1"/>
</dbReference>
<evidence type="ECO:0000313" key="4">
    <source>
        <dbReference type="Proteomes" id="UP001176940"/>
    </source>
</evidence>
<dbReference type="PANTHER" id="PTHR34605">
    <property type="entry name" value="PHAGE_INTEGRASE DOMAIN-CONTAINING PROTEIN"/>
    <property type="match status" value="1"/>
</dbReference>
<dbReference type="Gene3D" id="1.10.443.10">
    <property type="entry name" value="Intergrase catalytic core"/>
    <property type="match status" value="1"/>
</dbReference>
<proteinExistence type="predicted"/>
<comment type="caution">
    <text evidence="3">The sequence shown here is derived from an EMBL/GenBank/DDBJ whole genome shotgun (WGS) entry which is preliminary data.</text>
</comment>
<name>A0ABN9KW18_9NEOB</name>
<evidence type="ECO:0008006" key="5">
    <source>
        <dbReference type="Google" id="ProtNLM"/>
    </source>
</evidence>
<dbReference type="InterPro" id="IPR010998">
    <property type="entry name" value="Integrase_recombinase_N"/>
</dbReference>
<evidence type="ECO:0000256" key="2">
    <source>
        <dbReference type="ARBA" id="ARBA00023172"/>
    </source>
</evidence>
<dbReference type="InterPro" id="IPR011010">
    <property type="entry name" value="DNA_brk_join_enz"/>
</dbReference>
<dbReference type="Gene3D" id="1.10.150.130">
    <property type="match status" value="1"/>
</dbReference>
<dbReference type="EMBL" id="CAUEEQ010002893">
    <property type="protein sequence ID" value="CAJ0923956.1"/>
    <property type="molecule type" value="Genomic_DNA"/>
</dbReference>
<evidence type="ECO:0000313" key="3">
    <source>
        <dbReference type="EMBL" id="CAJ0923956.1"/>
    </source>
</evidence>
<accession>A0ABN9KW18</accession>
<dbReference type="Proteomes" id="UP001176940">
    <property type="component" value="Unassembled WGS sequence"/>
</dbReference>
<keyword evidence="2" id="KW-0233">DNA recombination</keyword>
<keyword evidence="4" id="KW-1185">Reference proteome</keyword>
<dbReference type="SUPFAM" id="SSF56349">
    <property type="entry name" value="DNA breaking-rejoining enzymes"/>
    <property type="match status" value="1"/>
</dbReference>
<gene>
    <name evidence="3" type="ORF">RIMI_LOCUS2125791</name>
</gene>
<dbReference type="InterPro" id="IPR052925">
    <property type="entry name" value="Phage_Integrase-like_Recomb"/>
</dbReference>
<dbReference type="InterPro" id="IPR013762">
    <property type="entry name" value="Integrase-like_cat_sf"/>
</dbReference>
<reference evidence="3" key="1">
    <citation type="submission" date="2023-07" db="EMBL/GenBank/DDBJ databases">
        <authorList>
            <person name="Stuckert A."/>
        </authorList>
    </citation>
    <scope>NUCLEOTIDE SEQUENCE</scope>
</reference>
<sequence length="280" mass="31220">MPLIHSSIAPSTWKAYGKAWEEWCLLADGKPVGSSEDARMQVTMAFLSKMHAMGVSGSVACNRVSALAFHFKLQGWPDSTKHFLVSQLLKGWRRTDKHGDNRRPISFELLVSLVKAAESVCDSKYEAALTSAAFCLAFFGAMRVSEIVPTALNKPGGLRIRICKSKTDQDGRGTWFPIFAINKGICPLTLTRNYMRFRKDGSQFFIHENGLPLVSGQFLAILRRTLSLLGLPAAEFGTHSFRIGAATEASRAGLFESEIQRVGRWRSRCFTRYIRPDLLL</sequence>
<keyword evidence="1" id="KW-0238">DNA-binding</keyword>
<protein>
    <recommendedName>
        <fullName evidence="5">Tyr recombinase domain-containing protein</fullName>
    </recommendedName>
</protein>